<dbReference type="InterPro" id="IPR036291">
    <property type="entry name" value="NAD(P)-bd_dom_sf"/>
</dbReference>
<dbReference type="InterPro" id="IPR053790">
    <property type="entry name" value="P5CR-like_CS"/>
</dbReference>
<dbReference type="EMBL" id="CAUYUJ010019131">
    <property type="protein sequence ID" value="CAK0888781.1"/>
    <property type="molecule type" value="Genomic_DNA"/>
</dbReference>
<keyword evidence="4" id="KW-0028">Amino-acid biosynthesis</keyword>
<keyword evidence="2 4" id="KW-0521">NADP</keyword>
<evidence type="ECO:0000259" key="5">
    <source>
        <dbReference type="Pfam" id="PF03807"/>
    </source>
</evidence>
<dbReference type="Gene3D" id="1.10.3730.10">
    <property type="entry name" value="ProC C-terminal domain-like"/>
    <property type="match status" value="1"/>
</dbReference>
<feature type="domain" description="Pyrroline-5-carboxylate reductase dimerisation" evidence="6">
    <location>
        <begin position="167"/>
        <end position="269"/>
    </location>
</feature>
<dbReference type="SUPFAM" id="SSF51735">
    <property type="entry name" value="NAD(P)-binding Rossmann-fold domains"/>
    <property type="match status" value="1"/>
</dbReference>
<proteinExistence type="inferred from homology"/>
<evidence type="ECO:0000256" key="2">
    <source>
        <dbReference type="ARBA" id="ARBA00022857"/>
    </source>
</evidence>
<keyword evidence="3 4" id="KW-0560">Oxidoreductase</keyword>
<comment type="caution">
    <text evidence="7">The sequence shown here is derived from an EMBL/GenBank/DDBJ whole genome shotgun (WGS) entry which is preliminary data.</text>
</comment>
<accession>A0ABN9WQ09</accession>
<dbReference type="SUPFAM" id="SSF48179">
    <property type="entry name" value="6-phosphogluconate dehydrogenase C-terminal domain-like"/>
    <property type="match status" value="1"/>
</dbReference>
<sequence length="297" mass="30853">MLKKRIGFVGGGMMAEAMLGGLLKADLPADNVLVSEPDAKRRKYMADTYKVSVRDFNHEVCAASDVVVMAVKPQVLDTVLADLRDRAAQDPKVADCLIISIVAGKTLANYAKYLGITRVARVMPNTPSLVGCGASCYVLNDKCPPEDAATVEAVMGSCGIVERVSNEGLLDAVTGLSGSGPAYAYLLIEAMSDGGVRMGLPRATATRLAAQTVMGAGKMVMETGKHPGELKDAVTSPGGTTIAGVHALEAGCFRGTAINAVEAAAKRSQDGPPLSPVRSQLRPWGSLIVGGPTFSAF</sequence>
<dbReference type="PANTHER" id="PTHR11645">
    <property type="entry name" value="PYRROLINE-5-CARBOXYLATE REDUCTASE"/>
    <property type="match status" value="1"/>
</dbReference>
<feature type="domain" description="Pyrroline-5-carboxylate reductase catalytic N-terminal" evidence="5">
    <location>
        <begin position="5"/>
        <end position="96"/>
    </location>
</feature>
<name>A0ABN9WQ09_9DINO</name>
<dbReference type="InterPro" id="IPR008927">
    <property type="entry name" value="6-PGluconate_DH-like_C_sf"/>
</dbReference>
<evidence type="ECO:0000259" key="6">
    <source>
        <dbReference type="Pfam" id="PF14748"/>
    </source>
</evidence>
<dbReference type="Pfam" id="PF14748">
    <property type="entry name" value="P5CR_dimer"/>
    <property type="match status" value="1"/>
</dbReference>
<evidence type="ECO:0000256" key="3">
    <source>
        <dbReference type="ARBA" id="ARBA00023002"/>
    </source>
</evidence>
<reference evidence="7" key="1">
    <citation type="submission" date="2023-10" db="EMBL/GenBank/DDBJ databases">
        <authorList>
            <person name="Chen Y."/>
            <person name="Shah S."/>
            <person name="Dougan E. K."/>
            <person name="Thang M."/>
            <person name="Chan C."/>
        </authorList>
    </citation>
    <scope>NUCLEOTIDE SEQUENCE [LARGE SCALE GENOMIC DNA]</scope>
</reference>
<dbReference type="HAMAP" id="MF_01925">
    <property type="entry name" value="P5C_reductase"/>
    <property type="match status" value="1"/>
</dbReference>
<keyword evidence="8" id="KW-1185">Reference proteome</keyword>
<dbReference type="PANTHER" id="PTHR11645:SF0">
    <property type="entry name" value="PYRROLINE-5-CARBOXYLATE REDUCTASE 3"/>
    <property type="match status" value="1"/>
</dbReference>
<dbReference type="Proteomes" id="UP001189429">
    <property type="component" value="Unassembled WGS sequence"/>
</dbReference>
<dbReference type="Gene3D" id="3.40.50.720">
    <property type="entry name" value="NAD(P)-binding Rossmann-like Domain"/>
    <property type="match status" value="1"/>
</dbReference>
<dbReference type="InterPro" id="IPR029036">
    <property type="entry name" value="P5CR_dimer"/>
</dbReference>
<evidence type="ECO:0000313" key="7">
    <source>
        <dbReference type="EMBL" id="CAK0888781.1"/>
    </source>
</evidence>
<dbReference type="NCBIfam" id="TIGR00112">
    <property type="entry name" value="proC"/>
    <property type="match status" value="1"/>
</dbReference>
<gene>
    <name evidence="7" type="ORF">PCOR1329_LOCUS69508</name>
</gene>
<evidence type="ECO:0000313" key="8">
    <source>
        <dbReference type="Proteomes" id="UP001189429"/>
    </source>
</evidence>
<evidence type="ECO:0000256" key="1">
    <source>
        <dbReference type="ARBA" id="ARBA00005525"/>
    </source>
</evidence>
<protein>
    <recommendedName>
        <fullName evidence="4">Pyrroline-5-carboxylate reductase</fullName>
        <ecNumber evidence="4">1.5.1.2</ecNumber>
    </recommendedName>
</protein>
<dbReference type="PIRSF" id="PIRSF000193">
    <property type="entry name" value="Pyrrol-5-carb_rd"/>
    <property type="match status" value="1"/>
</dbReference>
<comment type="catalytic activity">
    <reaction evidence="4">
        <text>L-proline + NADP(+) = (S)-1-pyrroline-5-carboxylate + NADPH + 2 H(+)</text>
        <dbReference type="Rhea" id="RHEA:14109"/>
        <dbReference type="ChEBI" id="CHEBI:15378"/>
        <dbReference type="ChEBI" id="CHEBI:17388"/>
        <dbReference type="ChEBI" id="CHEBI:57783"/>
        <dbReference type="ChEBI" id="CHEBI:58349"/>
        <dbReference type="ChEBI" id="CHEBI:60039"/>
        <dbReference type="EC" id="1.5.1.2"/>
    </reaction>
</comment>
<organism evidence="7 8">
    <name type="scientific">Prorocentrum cordatum</name>
    <dbReference type="NCBI Taxonomy" id="2364126"/>
    <lineage>
        <taxon>Eukaryota</taxon>
        <taxon>Sar</taxon>
        <taxon>Alveolata</taxon>
        <taxon>Dinophyceae</taxon>
        <taxon>Prorocentrales</taxon>
        <taxon>Prorocentraceae</taxon>
        <taxon>Prorocentrum</taxon>
    </lineage>
</organism>
<comment type="pathway">
    <text evidence="4">Amino-acid biosynthesis; L-proline biosynthesis; L-proline from L-glutamate 5-semialdehyde: step 1/1.</text>
</comment>
<dbReference type="InterPro" id="IPR028939">
    <property type="entry name" value="P5C_Rdtase_cat_N"/>
</dbReference>
<dbReference type="InterPro" id="IPR000304">
    <property type="entry name" value="Pyrroline-COOH_reductase"/>
</dbReference>
<dbReference type="PROSITE" id="PS00521">
    <property type="entry name" value="P5CR"/>
    <property type="match status" value="1"/>
</dbReference>
<evidence type="ECO:0000256" key="4">
    <source>
        <dbReference type="RuleBase" id="RU003903"/>
    </source>
</evidence>
<comment type="similarity">
    <text evidence="1 4">Belongs to the pyrroline-5-carboxylate reductase family.</text>
</comment>
<keyword evidence="4" id="KW-0641">Proline biosynthesis</keyword>
<dbReference type="EC" id="1.5.1.2" evidence="4"/>
<dbReference type="Pfam" id="PF03807">
    <property type="entry name" value="F420_oxidored"/>
    <property type="match status" value="1"/>
</dbReference>